<feature type="transmembrane region" description="Helical" evidence="10">
    <location>
        <begin position="129"/>
        <end position="151"/>
    </location>
</feature>
<dbReference type="EMBL" id="JBBGZW010000002">
    <property type="protein sequence ID" value="MEJ5047600.1"/>
    <property type="molecule type" value="Genomic_DNA"/>
</dbReference>
<dbReference type="Gene3D" id="1.20.120.1220">
    <property type="match status" value="1"/>
</dbReference>
<evidence type="ECO:0000256" key="3">
    <source>
        <dbReference type="ARBA" id="ARBA00022475"/>
    </source>
</evidence>
<evidence type="ECO:0000256" key="5">
    <source>
        <dbReference type="ARBA" id="ARBA00022692"/>
    </source>
</evidence>
<dbReference type="PANTHER" id="PTHR30487:SF0">
    <property type="entry name" value="PREPILIN LEADER PEPTIDASE_N-METHYLTRANSFERASE-RELATED"/>
    <property type="match status" value="1"/>
</dbReference>
<proteinExistence type="inferred from homology"/>
<feature type="transmembrane region" description="Helical" evidence="10">
    <location>
        <begin position="158"/>
        <end position="179"/>
    </location>
</feature>
<protein>
    <recommendedName>
        <fullName evidence="9">Prepilin leader peptidase/N-methyltransferase</fullName>
        <ecNumber evidence="9">2.1.1.-</ecNumber>
        <ecNumber evidence="9">3.4.23.43</ecNumber>
    </recommendedName>
</protein>
<comment type="caution">
    <text evidence="13">The sequence shown here is derived from an EMBL/GenBank/DDBJ whole genome shotgun (WGS) entry which is preliminary data.</text>
</comment>
<evidence type="ECO:0000313" key="14">
    <source>
        <dbReference type="Proteomes" id="UP001362100"/>
    </source>
</evidence>
<feature type="transmembrane region" description="Helical" evidence="10">
    <location>
        <begin position="6"/>
        <end position="25"/>
    </location>
</feature>
<keyword evidence="14" id="KW-1185">Reference proteome</keyword>
<evidence type="ECO:0000256" key="6">
    <source>
        <dbReference type="ARBA" id="ARBA00022989"/>
    </source>
</evidence>
<dbReference type="PANTHER" id="PTHR30487">
    <property type="entry name" value="TYPE 4 PREPILIN-LIKE PROTEINS LEADER PEPTIDE-PROCESSING ENZYME"/>
    <property type="match status" value="1"/>
</dbReference>
<evidence type="ECO:0000256" key="9">
    <source>
        <dbReference type="RuleBase" id="RU003794"/>
    </source>
</evidence>
<dbReference type="InterPro" id="IPR050882">
    <property type="entry name" value="Prepilin_peptidase/N-MTase"/>
</dbReference>
<dbReference type="PRINTS" id="PR00864">
    <property type="entry name" value="PREPILNPTASE"/>
</dbReference>
<dbReference type="EC" id="2.1.1.-" evidence="9"/>
<name>A0ABU8PY27_9GAMM</name>
<feature type="transmembrane region" description="Helical" evidence="10">
    <location>
        <begin position="199"/>
        <end position="222"/>
    </location>
</feature>
<sequence length="255" mass="28212">MEWEYGLIGSLLGLSVGSFLNVVIYRLPRQLLQPGLALSLFYPPSHCPNCATPLRWRDNIPLLSWLLLCGKCRYCRGEISGRYPQVELLTALLTLLFIWLLPFTLHLLTALLLLWALIVLALIDLEHLLLPDVITLPLLWAGLLFKTLGWLPGSLHEAVLGAIAGYAVLWLLAAVYQQIRGIDALGMGDAKLLAAMGAWLGWPLLPSVLLFASAGAILCVLIARMAWRRELNHAIAFGPWIALAAISHFIHSIIF</sequence>
<dbReference type="Proteomes" id="UP001362100">
    <property type="component" value="Unassembled WGS sequence"/>
</dbReference>
<keyword evidence="9" id="KW-0511">Multifunctional enzyme</keyword>
<dbReference type="EC" id="3.4.23.43" evidence="9"/>
<keyword evidence="9" id="KW-0489">Methyltransferase</keyword>
<evidence type="ECO:0000256" key="10">
    <source>
        <dbReference type="SAM" id="Phobius"/>
    </source>
</evidence>
<keyword evidence="4" id="KW-0997">Cell inner membrane</keyword>
<accession>A0ABU8PY27</accession>
<keyword evidence="6 10" id="KW-1133">Transmembrane helix</keyword>
<keyword evidence="5 9" id="KW-0812">Transmembrane</keyword>
<keyword evidence="9" id="KW-0378">Hydrolase</keyword>
<keyword evidence="3" id="KW-1003">Cell membrane</keyword>
<evidence type="ECO:0000259" key="11">
    <source>
        <dbReference type="Pfam" id="PF01478"/>
    </source>
</evidence>
<organism evidence="13 14">
    <name type="scientific">Pantoea nemavictus</name>
    <dbReference type="NCBI Taxonomy" id="2726955"/>
    <lineage>
        <taxon>Bacteria</taxon>
        <taxon>Pseudomonadati</taxon>
        <taxon>Pseudomonadota</taxon>
        <taxon>Gammaproteobacteria</taxon>
        <taxon>Enterobacterales</taxon>
        <taxon>Erwiniaceae</taxon>
        <taxon>Pantoea</taxon>
    </lineage>
</organism>
<comment type="similarity">
    <text evidence="2 8">Belongs to the peptidase A24 family.</text>
</comment>
<dbReference type="InterPro" id="IPR010627">
    <property type="entry name" value="Prepilin_pept_A24_N"/>
</dbReference>
<keyword evidence="7 10" id="KW-0472">Membrane</keyword>
<feature type="domain" description="Prepilin peptidase A24 N-terminal" evidence="12">
    <location>
        <begin position="11"/>
        <end position="99"/>
    </location>
</feature>
<dbReference type="InterPro" id="IPR014032">
    <property type="entry name" value="Peptidase_A24A_bac"/>
</dbReference>
<keyword evidence="9" id="KW-0808">Transferase</keyword>
<keyword evidence="9" id="KW-0645">Protease</keyword>
<evidence type="ECO:0000313" key="13">
    <source>
        <dbReference type="EMBL" id="MEJ5047600.1"/>
    </source>
</evidence>
<comment type="function">
    <text evidence="9">Plays an essential role in type IV pili and type II pseudopili formation by proteolytically removing the leader sequence from substrate proteins and subsequently monomethylating the alpha-amino group of the newly exposed N-terminal phenylalanine.</text>
</comment>
<gene>
    <name evidence="13" type="ORF">WH298_20650</name>
</gene>
<feature type="transmembrane region" description="Helical" evidence="10">
    <location>
        <begin position="234"/>
        <end position="254"/>
    </location>
</feature>
<comment type="catalytic activity">
    <reaction evidence="9">
        <text>Typically cleaves a -Gly-|-Phe- bond to release an N-terminal, basic peptide of 5-8 residues from type IV prepilin, and then N-methylates the new N-terminal amino group, the methyl donor being S-adenosyl-L-methionine.</text>
        <dbReference type="EC" id="3.4.23.43"/>
    </reaction>
</comment>
<feature type="transmembrane region" description="Helical" evidence="10">
    <location>
        <begin position="92"/>
        <end position="123"/>
    </location>
</feature>
<reference evidence="13 14" key="1">
    <citation type="submission" date="2023-12" db="EMBL/GenBank/DDBJ databases">
        <title>Gut-associated functions are favored during microbiome assembly across C. elegans life.</title>
        <authorList>
            <person name="Zimmermann J."/>
        </authorList>
    </citation>
    <scope>NUCLEOTIDE SEQUENCE [LARGE SCALE GENOMIC DNA]</scope>
    <source>
        <strain evidence="13 14">BIGb0393</strain>
    </source>
</reference>
<dbReference type="Pfam" id="PF06750">
    <property type="entry name" value="A24_N_bact"/>
    <property type="match status" value="1"/>
</dbReference>
<dbReference type="RefSeq" id="WP_180823865.1">
    <property type="nucleotide sequence ID" value="NZ_JACAWY010000002.1"/>
</dbReference>
<comment type="subcellular location">
    <subcellularLocation>
        <location evidence="1">Cell inner membrane</location>
        <topology evidence="1">Multi-pass membrane protein</topology>
    </subcellularLocation>
    <subcellularLocation>
        <location evidence="9">Cell membrane</location>
        <topology evidence="9">Multi-pass membrane protein</topology>
    </subcellularLocation>
</comment>
<dbReference type="Pfam" id="PF01478">
    <property type="entry name" value="Peptidase_A24"/>
    <property type="match status" value="1"/>
</dbReference>
<evidence type="ECO:0000256" key="7">
    <source>
        <dbReference type="ARBA" id="ARBA00023136"/>
    </source>
</evidence>
<evidence type="ECO:0000259" key="12">
    <source>
        <dbReference type="Pfam" id="PF06750"/>
    </source>
</evidence>
<feature type="domain" description="Prepilin type IV endopeptidase peptidase" evidence="11">
    <location>
        <begin position="111"/>
        <end position="219"/>
    </location>
</feature>
<evidence type="ECO:0000256" key="8">
    <source>
        <dbReference type="RuleBase" id="RU003793"/>
    </source>
</evidence>
<evidence type="ECO:0000256" key="4">
    <source>
        <dbReference type="ARBA" id="ARBA00022519"/>
    </source>
</evidence>
<evidence type="ECO:0000256" key="2">
    <source>
        <dbReference type="ARBA" id="ARBA00005801"/>
    </source>
</evidence>
<dbReference type="InterPro" id="IPR000045">
    <property type="entry name" value="Prepilin_IV_endopep_pep"/>
</dbReference>
<evidence type="ECO:0000256" key="1">
    <source>
        <dbReference type="ARBA" id="ARBA00004429"/>
    </source>
</evidence>